<dbReference type="GO" id="GO:0030198">
    <property type="term" value="P:extracellular matrix organization"/>
    <property type="evidence" value="ECO:0007669"/>
    <property type="project" value="TreeGrafter"/>
</dbReference>
<feature type="region of interest" description="Disordered" evidence="1">
    <location>
        <begin position="1"/>
        <end position="145"/>
    </location>
</feature>
<dbReference type="InterPro" id="IPR050149">
    <property type="entry name" value="Collagen_superfamily"/>
</dbReference>
<protein>
    <submittedName>
        <fullName evidence="2">Collagen triple helix repeat-containing protein</fullName>
    </submittedName>
</protein>
<evidence type="ECO:0000256" key="1">
    <source>
        <dbReference type="SAM" id="MobiDB-lite"/>
    </source>
</evidence>
<feature type="compositionally biased region" description="Low complexity" evidence="1">
    <location>
        <begin position="101"/>
        <end position="119"/>
    </location>
</feature>
<reference evidence="3" key="1">
    <citation type="submission" date="2016-10" db="EMBL/GenBank/DDBJ databases">
        <authorList>
            <person name="Varghese N."/>
            <person name="Submissions S."/>
        </authorList>
    </citation>
    <scope>NUCLEOTIDE SEQUENCE [LARGE SCALE GENOMIC DNA]</scope>
    <source>
        <strain evidence="3">DSM 18609</strain>
    </source>
</reference>
<dbReference type="PANTHER" id="PTHR24023">
    <property type="entry name" value="COLLAGEN ALPHA"/>
    <property type="match status" value="1"/>
</dbReference>
<keyword evidence="3" id="KW-1185">Reference proteome</keyword>
<dbReference type="Proteomes" id="UP000199455">
    <property type="component" value="Unassembled WGS sequence"/>
</dbReference>
<dbReference type="GO" id="GO:0030020">
    <property type="term" value="F:extracellular matrix structural constituent conferring tensile strength"/>
    <property type="evidence" value="ECO:0007669"/>
    <property type="project" value="TreeGrafter"/>
</dbReference>
<organism evidence="2 3">
    <name type="scientific">Pedobacter soli</name>
    <dbReference type="NCBI Taxonomy" id="390242"/>
    <lineage>
        <taxon>Bacteria</taxon>
        <taxon>Pseudomonadati</taxon>
        <taxon>Bacteroidota</taxon>
        <taxon>Sphingobacteriia</taxon>
        <taxon>Sphingobacteriales</taxon>
        <taxon>Sphingobacteriaceae</taxon>
        <taxon>Pedobacter</taxon>
    </lineage>
</organism>
<dbReference type="EMBL" id="FMZH01000016">
    <property type="protein sequence ID" value="SDE30610.1"/>
    <property type="molecule type" value="Genomic_DNA"/>
</dbReference>
<evidence type="ECO:0000313" key="2">
    <source>
        <dbReference type="EMBL" id="SDE30610.1"/>
    </source>
</evidence>
<keyword evidence="2" id="KW-0176">Collagen</keyword>
<name>A0A1G7BVI8_9SPHI</name>
<dbReference type="STRING" id="390242.SAMN04488024_11653"/>
<accession>A0A1G7BVI8</accession>
<gene>
    <name evidence="2" type="ORF">SAMN04488024_11653</name>
</gene>
<dbReference type="InterPro" id="IPR008160">
    <property type="entry name" value="Collagen"/>
</dbReference>
<evidence type="ECO:0000313" key="3">
    <source>
        <dbReference type="Proteomes" id="UP000199455"/>
    </source>
</evidence>
<dbReference type="GO" id="GO:0005615">
    <property type="term" value="C:extracellular space"/>
    <property type="evidence" value="ECO:0007669"/>
    <property type="project" value="TreeGrafter"/>
</dbReference>
<dbReference type="GO" id="GO:0031012">
    <property type="term" value="C:extracellular matrix"/>
    <property type="evidence" value="ECO:0007669"/>
    <property type="project" value="TreeGrafter"/>
</dbReference>
<dbReference type="PANTHER" id="PTHR24023:SF1095">
    <property type="entry name" value="EGF-LIKE DOMAIN-CONTAINING PROTEIN"/>
    <property type="match status" value="1"/>
</dbReference>
<feature type="non-terminal residue" evidence="2">
    <location>
        <position position="1"/>
    </location>
</feature>
<sequence>GPAGATGAQGLKGDKGDTGATGAVGPQGPIGLTGATGPAGATGAQGLKGDKGDTGATGAVGPQGPIGLTGATGPAGATGTQGLKGDKGDTGATGAVGPQGPIGLTGATGPAGATGAQGLKGDKGDTGAAGPQGAVGATGAQGPAGTNGVGGVSQAGTGISITGAGTAASPYIINNTIIDTDNQTITAFSLNAATKILTLTLQRGNTMTVDLSTLAPASTADNGLNKSSATNTQLGGPLTGATTITTTAANTLAIPGLQTGAETDKVVTVTSTGVLQALKGALPKFFYAPSVVVPTHDSNGVPLTGNQTLDIYSKYSQQFGFSGGIGQARSNASSTLPVLPASELDYFVTYFDNTVFNTVTVSTAGVITYTVKSTAIATEASFMNIVFKVK</sequence>
<dbReference type="AlphaFoldDB" id="A0A1G7BVI8"/>
<proteinExistence type="predicted"/>
<dbReference type="Pfam" id="PF01391">
    <property type="entry name" value="Collagen"/>
    <property type="match status" value="2"/>
</dbReference>
<feature type="compositionally biased region" description="Low complexity" evidence="1">
    <location>
        <begin position="29"/>
        <end position="47"/>
    </location>
</feature>
<feature type="compositionally biased region" description="Low complexity" evidence="1">
    <location>
        <begin position="65"/>
        <end position="83"/>
    </location>
</feature>